<dbReference type="PIRSF" id="PIRSF001529">
    <property type="entry name" value="Ser-tRNA-synth_IIa"/>
    <property type="match status" value="1"/>
</dbReference>
<name>A0A8I2KKX3_RHILV</name>
<keyword evidence="17" id="KW-0175">Coiled coil</keyword>
<comment type="similarity">
    <text evidence="3">Belongs to the class-II aminoacyl-tRNA synthetase family. Type-1 seryl-tRNA synthetase subfamily.</text>
</comment>
<comment type="catalytic activity">
    <reaction evidence="12">
        <text>tRNA(Sec) + L-serine + ATP = L-seryl-tRNA(Sec) + AMP + diphosphate + H(+)</text>
        <dbReference type="Rhea" id="RHEA:42580"/>
        <dbReference type="Rhea" id="RHEA-COMP:9742"/>
        <dbReference type="Rhea" id="RHEA-COMP:10128"/>
        <dbReference type="ChEBI" id="CHEBI:15378"/>
        <dbReference type="ChEBI" id="CHEBI:30616"/>
        <dbReference type="ChEBI" id="CHEBI:33019"/>
        <dbReference type="ChEBI" id="CHEBI:33384"/>
        <dbReference type="ChEBI" id="CHEBI:78442"/>
        <dbReference type="ChEBI" id="CHEBI:78533"/>
        <dbReference type="ChEBI" id="CHEBI:456215"/>
        <dbReference type="EC" id="6.1.1.11"/>
    </reaction>
</comment>
<dbReference type="NCBIfam" id="TIGR00414">
    <property type="entry name" value="serS"/>
    <property type="match status" value="1"/>
</dbReference>
<keyword evidence="8 16" id="KW-0067">ATP-binding</keyword>
<evidence type="ECO:0000256" key="11">
    <source>
        <dbReference type="ARBA" id="ARBA00039158"/>
    </source>
</evidence>
<dbReference type="SUPFAM" id="SSF55681">
    <property type="entry name" value="Class II aaRS and biotin synthetases"/>
    <property type="match status" value="1"/>
</dbReference>
<evidence type="ECO:0000256" key="10">
    <source>
        <dbReference type="ARBA" id="ARBA00023146"/>
    </source>
</evidence>
<dbReference type="EC" id="6.1.1.11" evidence="4 14"/>
<keyword evidence="9" id="KW-0648">Protein biosynthesis</keyword>
<dbReference type="Pfam" id="PF00587">
    <property type="entry name" value="tRNA-synt_2b"/>
    <property type="match status" value="1"/>
</dbReference>
<evidence type="ECO:0000259" key="18">
    <source>
        <dbReference type="PROSITE" id="PS50862"/>
    </source>
</evidence>
<comment type="catalytic activity">
    <reaction evidence="13">
        <text>tRNA(Ser) + L-serine + ATP = L-seryl-tRNA(Ser) + AMP + diphosphate + H(+)</text>
        <dbReference type="Rhea" id="RHEA:12292"/>
        <dbReference type="Rhea" id="RHEA-COMP:9669"/>
        <dbReference type="Rhea" id="RHEA-COMP:9703"/>
        <dbReference type="ChEBI" id="CHEBI:15378"/>
        <dbReference type="ChEBI" id="CHEBI:30616"/>
        <dbReference type="ChEBI" id="CHEBI:33019"/>
        <dbReference type="ChEBI" id="CHEBI:33384"/>
        <dbReference type="ChEBI" id="CHEBI:78442"/>
        <dbReference type="ChEBI" id="CHEBI:78533"/>
        <dbReference type="ChEBI" id="CHEBI:456215"/>
        <dbReference type="EC" id="6.1.1.11"/>
    </reaction>
</comment>
<evidence type="ECO:0000256" key="9">
    <source>
        <dbReference type="ARBA" id="ARBA00022917"/>
    </source>
</evidence>
<reference evidence="19" key="1">
    <citation type="submission" date="2019-10" db="EMBL/GenBank/DDBJ databases">
        <title>Rhizobium leguminosarum symbiovar viciae collection.</title>
        <authorList>
            <person name="Boivin S."/>
            <person name="Lepetit M."/>
        </authorList>
    </citation>
    <scope>NUCLEOTIDE SEQUENCE</scope>
    <source>
        <strain evidence="19">L143</strain>
    </source>
</reference>
<dbReference type="GO" id="GO:0004828">
    <property type="term" value="F:serine-tRNA ligase activity"/>
    <property type="evidence" value="ECO:0007669"/>
    <property type="project" value="UniProtKB-UniRule"/>
</dbReference>
<keyword evidence="7" id="KW-0547">Nucleotide-binding</keyword>
<dbReference type="Gene3D" id="3.30.930.10">
    <property type="entry name" value="Bira Bifunctional Protein, Domain 2"/>
    <property type="match status" value="1"/>
</dbReference>
<keyword evidence="6 19" id="KW-0436">Ligase</keyword>
<dbReference type="InterPro" id="IPR002314">
    <property type="entry name" value="aa-tRNA-synt_IIb"/>
</dbReference>
<evidence type="ECO:0000256" key="6">
    <source>
        <dbReference type="ARBA" id="ARBA00022598"/>
    </source>
</evidence>
<feature type="coiled-coil region" evidence="17">
    <location>
        <begin position="56"/>
        <end position="117"/>
    </location>
</feature>
<evidence type="ECO:0000313" key="19">
    <source>
        <dbReference type="EMBL" id="NKM48181.1"/>
    </source>
</evidence>
<dbReference type="GO" id="GO:0005737">
    <property type="term" value="C:cytoplasm"/>
    <property type="evidence" value="ECO:0007669"/>
    <property type="project" value="UniProtKB-SubCell"/>
</dbReference>
<dbReference type="InterPro" id="IPR006195">
    <property type="entry name" value="aa-tRNA-synth_II"/>
</dbReference>
<comment type="caution">
    <text evidence="19">The sequence shown here is derived from an EMBL/GenBank/DDBJ whole genome shotgun (WGS) entry which is preliminary data.</text>
</comment>
<evidence type="ECO:0000256" key="1">
    <source>
        <dbReference type="ARBA" id="ARBA00004496"/>
    </source>
</evidence>
<dbReference type="InterPro" id="IPR045864">
    <property type="entry name" value="aa-tRNA-synth_II/BPL/LPL"/>
</dbReference>
<feature type="site" description="Important for serine binding" evidence="15">
    <location>
        <position position="420"/>
    </location>
</feature>
<dbReference type="InterPro" id="IPR042103">
    <property type="entry name" value="SerRS_1_N_sf"/>
</dbReference>
<dbReference type="InterPro" id="IPR015866">
    <property type="entry name" value="Ser-tRNA-synth_1_N"/>
</dbReference>
<feature type="binding site" evidence="15">
    <location>
        <position position="321"/>
    </location>
    <ligand>
        <name>L-serine</name>
        <dbReference type="ChEBI" id="CHEBI:33384"/>
    </ligand>
</feature>
<dbReference type="InterPro" id="IPR002317">
    <property type="entry name" value="Ser-tRNA-ligase_type_1"/>
</dbReference>
<dbReference type="PANTHER" id="PTHR43697">
    <property type="entry name" value="SERYL-TRNA SYNTHETASE"/>
    <property type="match status" value="1"/>
</dbReference>
<feature type="binding site" evidence="15">
    <location>
        <position position="298"/>
    </location>
    <ligand>
        <name>L-serine</name>
        <dbReference type="ChEBI" id="CHEBI:33384"/>
    </ligand>
</feature>
<dbReference type="Pfam" id="PF02403">
    <property type="entry name" value="Seryl_tRNA_N"/>
    <property type="match status" value="1"/>
</dbReference>
<evidence type="ECO:0000256" key="14">
    <source>
        <dbReference type="NCBIfam" id="TIGR00414"/>
    </source>
</evidence>
<gene>
    <name evidence="19" type="primary">serS</name>
    <name evidence="19" type="ORF">GFL91_25080</name>
</gene>
<evidence type="ECO:0000256" key="5">
    <source>
        <dbReference type="ARBA" id="ARBA00022490"/>
    </source>
</evidence>
<dbReference type="InterPro" id="IPR010978">
    <property type="entry name" value="tRNA-bd_arm"/>
</dbReference>
<evidence type="ECO:0000256" key="4">
    <source>
        <dbReference type="ARBA" id="ARBA00012840"/>
    </source>
</evidence>
<keyword evidence="10" id="KW-0030">Aminoacyl-tRNA synthetase</keyword>
<evidence type="ECO:0000256" key="3">
    <source>
        <dbReference type="ARBA" id="ARBA00010728"/>
    </source>
</evidence>
<proteinExistence type="inferred from homology"/>
<feature type="binding site" evidence="16">
    <location>
        <begin position="298"/>
        <end position="300"/>
    </location>
    <ligand>
        <name>ATP</name>
        <dbReference type="ChEBI" id="CHEBI:30616"/>
    </ligand>
</feature>
<keyword evidence="5" id="KW-0963">Cytoplasm</keyword>
<dbReference type="PROSITE" id="PS50862">
    <property type="entry name" value="AA_TRNA_LIGASE_II"/>
    <property type="match status" value="1"/>
</dbReference>
<evidence type="ECO:0000256" key="8">
    <source>
        <dbReference type="ARBA" id="ARBA00022840"/>
    </source>
</evidence>
<protein>
    <recommendedName>
        <fullName evidence="11 14">Serine--tRNA ligase</fullName>
        <ecNumber evidence="4 14">6.1.1.11</ecNumber>
    </recommendedName>
</protein>
<evidence type="ECO:0000256" key="16">
    <source>
        <dbReference type="PIRSR" id="PIRSR001529-2"/>
    </source>
</evidence>
<evidence type="ECO:0000313" key="20">
    <source>
        <dbReference type="Proteomes" id="UP000662259"/>
    </source>
</evidence>
<dbReference type="EMBL" id="WIEZ01000015">
    <property type="protein sequence ID" value="NKM48181.1"/>
    <property type="molecule type" value="Genomic_DNA"/>
</dbReference>
<evidence type="ECO:0000256" key="17">
    <source>
        <dbReference type="SAM" id="Coils"/>
    </source>
</evidence>
<dbReference type="GO" id="GO:0006434">
    <property type="term" value="P:seryl-tRNA aminoacylation"/>
    <property type="evidence" value="ECO:0007669"/>
    <property type="project" value="UniProtKB-UniRule"/>
</dbReference>
<sequence length="462" mass="52645">MLQRVQLGRGRARSDHLRSREYRSGRVIDIKILRNQPELIKAAVQNKGSPVDLDLVIKLDREHVALQRQVEELRTERNRLSAAMKSGKPEPGMVADARGLRENLAKLETELDAAKATFLAEFKKVPNIPTDDTPLGLSEEENQVVRIWGSPPEFKFAPKNHYEISLHHGWIDKQRAAKVAGARFAYLKGDLVRLQFALIGWVLDKLADEAFLRDIITEAKLGVSAKPFLPVLPPYMIRTNIYDAMDRLEPADERYRIEGGDQWLQGSAEHVLGSMHADEIFEEKDMPIRYIGYATSFRREAGAAGKDMEGIIRLHQFDKLEMESFSTKETSHEEHLLFSAIQERFMQLLEIPYRKLQKCTYDIGKPNAKGSDIEAWLPAQEKYRETHTADYMTDYQARRLGTRVRRSDGQVEYVHTNDATAFACGRALVAIIENFQNADMSVRIPAQLHSYMGGRQTLGRQG</sequence>
<evidence type="ECO:0000256" key="7">
    <source>
        <dbReference type="ARBA" id="ARBA00022741"/>
    </source>
</evidence>
<evidence type="ECO:0000256" key="12">
    <source>
        <dbReference type="ARBA" id="ARBA00047929"/>
    </source>
</evidence>
<dbReference type="Proteomes" id="UP000662259">
    <property type="component" value="Unassembled WGS sequence"/>
</dbReference>
<dbReference type="AlphaFoldDB" id="A0A8I2KKX3"/>
<dbReference type="SUPFAM" id="SSF46589">
    <property type="entry name" value="tRNA-binding arm"/>
    <property type="match status" value="1"/>
</dbReference>
<comment type="pathway">
    <text evidence="2">Aminoacyl-tRNA biosynthesis; selenocysteinyl-tRNA(Sec) biosynthesis; L-seryl-tRNA(Sec) from L-serine and tRNA(Sec): step 1/1.</text>
</comment>
<comment type="subcellular location">
    <subcellularLocation>
        <location evidence="1">Cytoplasm</location>
    </subcellularLocation>
</comment>
<feature type="domain" description="Aminoacyl-transfer RNA synthetases class-II family profile" evidence="18">
    <location>
        <begin position="209"/>
        <end position="445"/>
    </location>
</feature>
<organism evidence="19 20">
    <name type="scientific">Rhizobium leguminosarum bv. viciae</name>
    <dbReference type="NCBI Taxonomy" id="387"/>
    <lineage>
        <taxon>Bacteria</taxon>
        <taxon>Pseudomonadati</taxon>
        <taxon>Pseudomonadota</taxon>
        <taxon>Alphaproteobacteria</taxon>
        <taxon>Hyphomicrobiales</taxon>
        <taxon>Rhizobiaceae</taxon>
        <taxon>Rhizobium/Agrobacterium group</taxon>
        <taxon>Rhizobium</taxon>
    </lineage>
</organism>
<dbReference type="PRINTS" id="PR00981">
    <property type="entry name" value="TRNASYNTHSER"/>
</dbReference>
<accession>A0A8I2KKX3</accession>
<dbReference type="PANTHER" id="PTHR43697:SF1">
    <property type="entry name" value="SERINE--TRNA LIGASE"/>
    <property type="match status" value="1"/>
</dbReference>
<evidence type="ECO:0000256" key="13">
    <source>
        <dbReference type="ARBA" id="ARBA00048823"/>
    </source>
</evidence>
<evidence type="ECO:0000256" key="2">
    <source>
        <dbReference type="ARBA" id="ARBA00005045"/>
    </source>
</evidence>
<evidence type="ECO:0000256" key="15">
    <source>
        <dbReference type="PIRSR" id="PIRSR001529-1"/>
    </source>
</evidence>
<dbReference type="GO" id="GO:0005524">
    <property type="term" value="F:ATP binding"/>
    <property type="evidence" value="ECO:0007669"/>
    <property type="project" value="UniProtKB-KW"/>
</dbReference>
<dbReference type="Gene3D" id="1.10.287.40">
    <property type="entry name" value="Serine-tRNA synthetase, tRNA binding domain"/>
    <property type="match status" value="1"/>
</dbReference>